<dbReference type="eggNOG" id="COG4445">
    <property type="taxonomic scope" value="Bacteria"/>
</dbReference>
<name>A0A1Q2M9S2_9GAMM</name>
<dbReference type="KEGG" id="maga:Mag101_07160"/>
<dbReference type="Pfam" id="PF06175">
    <property type="entry name" value="MiaE"/>
    <property type="match status" value="1"/>
</dbReference>
<organism evidence="1 2">
    <name type="scientific">Microbulbifer agarilyticus</name>
    <dbReference type="NCBI Taxonomy" id="260552"/>
    <lineage>
        <taxon>Bacteria</taxon>
        <taxon>Pseudomonadati</taxon>
        <taxon>Pseudomonadota</taxon>
        <taxon>Gammaproteobacteria</taxon>
        <taxon>Cellvibrionales</taxon>
        <taxon>Microbulbiferaceae</taxon>
        <taxon>Microbulbifer</taxon>
    </lineage>
</organism>
<dbReference type="SUPFAM" id="SSF47240">
    <property type="entry name" value="Ferritin-like"/>
    <property type="match status" value="1"/>
</dbReference>
<protein>
    <submittedName>
        <fullName evidence="1">tRNA-(Ms[2]io[6]A)-hydroxylase</fullName>
    </submittedName>
</protein>
<dbReference type="InterPro" id="IPR009078">
    <property type="entry name" value="Ferritin-like_SF"/>
</dbReference>
<dbReference type="EMBL" id="CP019650">
    <property type="protein sequence ID" value="AQQ69436.1"/>
    <property type="molecule type" value="Genomic_DNA"/>
</dbReference>
<dbReference type="InterPro" id="IPR010386">
    <property type="entry name" value="tRNA-Hydrxlase_MiaE"/>
</dbReference>
<dbReference type="Gene3D" id="1.20.1260.10">
    <property type="match status" value="1"/>
</dbReference>
<dbReference type="GO" id="GO:0045301">
    <property type="term" value="F:tRNA 2-(methylsulfanyl)-N(6)-isopentenyladenosine(37) hydroxylase activity"/>
    <property type="evidence" value="ECO:0007669"/>
    <property type="project" value="InterPro"/>
</dbReference>
<dbReference type="PANTHER" id="PTHR42637">
    <property type="entry name" value="TRNA-(MS[2]IO[6]A)-HYDROXYLASE"/>
    <property type="match status" value="1"/>
</dbReference>
<dbReference type="STRING" id="260552.Mag101_07160"/>
<dbReference type="GO" id="GO:0006400">
    <property type="term" value="P:tRNA modification"/>
    <property type="evidence" value="ECO:0007669"/>
    <property type="project" value="InterPro"/>
</dbReference>
<evidence type="ECO:0000313" key="1">
    <source>
        <dbReference type="EMBL" id="AQQ69436.1"/>
    </source>
</evidence>
<dbReference type="PANTHER" id="PTHR42637:SF1">
    <property type="entry name" value="TRNA 2-(METHYLSULFANYL)-N(6)-ISOPENTENYLADENOSINE(37) HYDROXYLASE"/>
    <property type="match status" value="1"/>
</dbReference>
<proteinExistence type="predicted"/>
<evidence type="ECO:0000313" key="2">
    <source>
        <dbReference type="Proteomes" id="UP000188219"/>
    </source>
</evidence>
<dbReference type="RefSeq" id="WP_077408130.1">
    <property type="nucleotide sequence ID" value="NZ_CP019650.1"/>
</dbReference>
<gene>
    <name evidence="1" type="ORF">Mag101_07160</name>
</gene>
<dbReference type="PIRSF" id="PIRSF020736">
    <property type="entry name" value="MiaE"/>
    <property type="match status" value="1"/>
</dbReference>
<sequence length="207" mass="23774">MSTTPVPDLTAIHEFLLCETPDAWVQAALAEPEMMLVDHANCEKKAAGTALNLMFRYLDNFKLLNKMSRLAREELRHFEQVIAIMKKRGIRYPHVKASRYAAGLRDHVRREEPGRLVDTLICGAIIEARSCERFARIAPHLDEELQKFYLSLLKSEARHFKDYLTLAQEAVSEDIAPRVQVLLEVERTLVESEDEDFRFHSGVPQQA</sequence>
<dbReference type="AlphaFoldDB" id="A0A1Q2M9S2"/>
<dbReference type="InterPro" id="IPR012347">
    <property type="entry name" value="Ferritin-like"/>
</dbReference>
<dbReference type="Proteomes" id="UP000188219">
    <property type="component" value="Chromosome"/>
</dbReference>
<keyword evidence="2" id="KW-1185">Reference proteome</keyword>
<accession>A0A1Q2M9S2</accession>
<dbReference type="OrthoDB" id="9802518at2"/>
<reference evidence="1" key="1">
    <citation type="submission" date="2017-02" db="EMBL/GenBank/DDBJ databases">
        <title>Genome of Microbulbifer agarilyticus GP101.</title>
        <authorList>
            <person name="Jung J."/>
            <person name="Bae S.S."/>
            <person name="Baek K."/>
        </authorList>
    </citation>
    <scope>NUCLEOTIDE SEQUENCE [LARGE SCALE GENOMIC DNA]</scope>
    <source>
        <strain evidence="1">GP101</strain>
    </source>
</reference>
<dbReference type="CDD" id="cd07910">
    <property type="entry name" value="MiaE"/>
    <property type="match status" value="1"/>
</dbReference>